<sequence>MADLRSLFFSIGFKGDASGINSMNKATDSLKSSMSSVASVAVKAAAILGAGIGIKDMVQSAAAGQQRMAQMDAVLASTGSAAGMSKDALLSLADAQGKVTEYSKGATIEAENMMLTFTGVGSDVFPTAIKASQDMATAMGMDATSAAQTLGKALNDPEAGLSRLTKQGVVFTDAQKDQIAAMQNAAKQSQCRNYNFTRNYRSSNCTRVLRRCCYRWKSTWRH</sequence>
<proteinExistence type="predicted"/>
<accession>A0A923HXQ0</accession>
<evidence type="ECO:0000313" key="3">
    <source>
        <dbReference type="Proteomes" id="UP000616595"/>
    </source>
</evidence>
<name>A0A923HXQ0_9FIRM</name>
<reference evidence="2" key="1">
    <citation type="submission" date="2019-10" db="EMBL/GenBank/DDBJ databases">
        <authorList>
            <person name="Ross D.E."/>
            <person name="Gulliver D."/>
        </authorList>
    </citation>
    <scope>NUCLEOTIDE SEQUENCE</scope>
    <source>
        <strain evidence="2">DER-2019</strain>
    </source>
</reference>
<dbReference type="Proteomes" id="UP000616595">
    <property type="component" value="Unassembled WGS sequence"/>
</dbReference>
<dbReference type="Pfam" id="PF06791">
    <property type="entry name" value="TMP_2"/>
    <property type="match status" value="1"/>
</dbReference>
<dbReference type="InterPro" id="IPR009628">
    <property type="entry name" value="Phage_tape_measure_N"/>
</dbReference>
<feature type="domain" description="Bacteriophage tail tape measure N-terminal" evidence="1">
    <location>
        <begin position="23"/>
        <end position="179"/>
    </location>
</feature>
<evidence type="ECO:0000259" key="1">
    <source>
        <dbReference type="Pfam" id="PF06791"/>
    </source>
</evidence>
<keyword evidence="3" id="KW-1185">Reference proteome</keyword>
<organism evidence="2 3">
    <name type="scientific">Acetobacterium paludosum</name>
    <dbReference type="NCBI Taxonomy" id="52693"/>
    <lineage>
        <taxon>Bacteria</taxon>
        <taxon>Bacillati</taxon>
        <taxon>Bacillota</taxon>
        <taxon>Clostridia</taxon>
        <taxon>Eubacteriales</taxon>
        <taxon>Eubacteriaceae</taxon>
        <taxon>Acetobacterium</taxon>
    </lineage>
</organism>
<gene>
    <name evidence="2" type="ORF">GH810_14480</name>
</gene>
<evidence type="ECO:0000313" key="2">
    <source>
        <dbReference type="EMBL" id="MBC3889517.1"/>
    </source>
</evidence>
<protein>
    <recommendedName>
        <fullName evidence="1">Bacteriophage tail tape measure N-terminal domain-containing protein</fullName>
    </recommendedName>
</protein>
<dbReference type="EMBL" id="WJBD01000019">
    <property type="protein sequence ID" value="MBC3889517.1"/>
    <property type="molecule type" value="Genomic_DNA"/>
</dbReference>
<dbReference type="OrthoDB" id="1677957at2"/>
<dbReference type="AlphaFoldDB" id="A0A923HXQ0"/>
<comment type="caution">
    <text evidence="2">The sequence shown here is derived from an EMBL/GenBank/DDBJ whole genome shotgun (WGS) entry which is preliminary data.</text>
</comment>
<dbReference type="RefSeq" id="WP_148568511.1">
    <property type="nucleotide sequence ID" value="NZ_RXYA01000018.1"/>
</dbReference>
<reference evidence="2" key="2">
    <citation type="submission" date="2020-10" db="EMBL/GenBank/DDBJ databases">
        <title>Comparative genomics of the Acetobacterium genus.</title>
        <authorList>
            <person name="Marshall C."/>
            <person name="May H."/>
            <person name="Norman S."/>
        </authorList>
    </citation>
    <scope>NUCLEOTIDE SEQUENCE</scope>
    <source>
        <strain evidence="2">DER-2019</strain>
    </source>
</reference>